<evidence type="ECO:0000313" key="2">
    <source>
        <dbReference type="Proteomes" id="UP001162164"/>
    </source>
</evidence>
<evidence type="ECO:0000313" key="1">
    <source>
        <dbReference type="EMBL" id="KAJ8982253.1"/>
    </source>
</evidence>
<dbReference type="EMBL" id="JAPWTJ010000138">
    <property type="protein sequence ID" value="KAJ8982253.1"/>
    <property type="molecule type" value="Genomic_DNA"/>
</dbReference>
<keyword evidence="2" id="KW-1185">Reference proteome</keyword>
<name>A0ABQ9JY22_9CUCU</name>
<accession>A0ABQ9JY22</accession>
<gene>
    <name evidence="1" type="ORF">NQ317_018642</name>
</gene>
<sequence length="102" mass="11729">MVFISNKVGQDYKENIRFYLFNKPLTFLRLSFWMRQSSDQPGSTSVLSRLKTNDSLSSSELLFRKLSCSLPLAWGRARAPSILDATTQQKPITGRERYYGDT</sequence>
<dbReference type="Proteomes" id="UP001162164">
    <property type="component" value="Unassembled WGS sequence"/>
</dbReference>
<organism evidence="1 2">
    <name type="scientific">Molorchus minor</name>
    <dbReference type="NCBI Taxonomy" id="1323400"/>
    <lineage>
        <taxon>Eukaryota</taxon>
        <taxon>Metazoa</taxon>
        <taxon>Ecdysozoa</taxon>
        <taxon>Arthropoda</taxon>
        <taxon>Hexapoda</taxon>
        <taxon>Insecta</taxon>
        <taxon>Pterygota</taxon>
        <taxon>Neoptera</taxon>
        <taxon>Endopterygota</taxon>
        <taxon>Coleoptera</taxon>
        <taxon>Polyphaga</taxon>
        <taxon>Cucujiformia</taxon>
        <taxon>Chrysomeloidea</taxon>
        <taxon>Cerambycidae</taxon>
        <taxon>Lamiinae</taxon>
        <taxon>Monochamini</taxon>
        <taxon>Molorchus</taxon>
    </lineage>
</organism>
<comment type="caution">
    <text evidence="1">The sequence shown here is derived from an EMBL/GenBank/DDBJ whole genome shotgun (WGS) entry which is preliminary data.</text>
</comment>
<protein>
    <submittedName>
        <fullName evidence="1">Uncharacterized protein</fullName>
    </submittedName>
</protein>
<reference evidence="1" key="1">
    <citation type="journal article" date="2023" name="Insect Mol. Biol.">
        <title>Genome sequencing provides insights into the evolution of gene families encoding plant cell wall-degrading enzymes in longhorned beetles.</title>
        <authorList>
            <person name="Shin N.R."/>
            <person name="Okamura Y."/>
            <person name="Kirsch R."/>
            <person name="Pauchet Y."/>
        </authorList>
    </citation>
    <scope>NUCLEOTIDE SEQUENCE</scope>
    <source>
        <strain evidence="1">MMC_N1</strain>
    </source>
</reference>
<proteinExistence type="predicted"/>